<dbReference type="Proteomes" id="UP001465755">
    <property type="component" value="Unassembled WGS sequence"/>
</dbReference>
<dbReference type="PANTHER" id="PTHR22734">
    <property type="entry name" value="U3 SMALL NUCLEOLAR RIBONUCLEOPROTEIN PROTEIN IMP4"/>
    <property type="match status" value="1"/>
</dbReference>
<sequence>MYKRNARLRREYLYRKSLEGKERTEYERKRKLRQALEEGKPVPTEVRRDETKLQHQIQLEDDNTAVPRTHEDDEYARAGERDPKIMITTSRDPSSRLNQMAKELKLVFPGAQRMNRGGEMVPTLVDMCRKNDFTDMIVLHEHRGEPDGMVICHLPYGPTAYFGVHHTVLRHDIGEKKEVGTISEALPHIILENFSSKLGQRVSTILKYLFPTPKDTSQRVITFANTNDYISFRHHTFQMPKGVKSVALKECGPRFELKLYQIKLGTIDQDHAENEWALRAYMRSSKKAKLSEAADVE</sequence>
<evidence type="ECO:0000259" key="1">
    <source>
        <dbReference type="PROSITE" id="PS50833"/>
    </source>
</evidence>
<dbReference type="GO" id="GO:0006364">
    <property type="term" value="P:rRNA processing"/>
    <property type="evidence" value="ECO:0007669"/>
    <property type="project" value="InterPro"/>
</dbReference>
<dbReference type="InterPro" id="IPR007109">
    <property type="entry name" value="Brix"/>
</dbReference>
<dbReference type="Gene3D" id="3.40.50.10480">
    <property type="entry name" value="Probable brix-domain ribosomal biogenesis protein"/>
    <property type="match status" value="1"/>
</dbReference>
<dbReference type="GO" id="GO:0042274">
    <property type="term" value="P:ribosomal small subunit biogenesis"/>
    <property type="evidence" value="ECO:0007669"/>
    <property type="project" value="UniProtKB-ARBA"/>
</dbReference>
<dbReference type="Pfam" id="PF04427">
    <property type="entry name" value="Brix"/>
    <property type="match status" value="1"/>
</dbReference>
<gene>
    <name evidence="2" type="ORF">WJX73_000488</name>
</gene>
<reference evidence="2 3" key="1">
    <citation type="journal article" date="2024" name="Nat. Commun.">
        <title>Phylogenomics reveals the evolutionary origins of lichenization in chlorophyte algae.</title>
        <authorList>
            <person name="Puginier C."/>
            <person name="Libourel C."/>
            <person name="Otte J."/>
            <person name="Skaloud P."/>
            <person name="Haon M."/>
            <person name="Grisel S."/>
            <person name="Petersen M."/>
            <person name="Berrin J.G."/>
            <person name="Delaux P.M."/>
            <person name="Dal Grande F."/>
            <person name="Keller J."/>
        </authorList>
    </citation>
    <scope>NUCLEOTIDE SEQUENCE [LARGE SCALE GENOMIC DNA]</scope>
    <source>
        <strain evidence="2 3">SAG 2036</strain>
    </source>
</reference>
<dbReference type="EMBL" id="JALJOQ010000189">
    <property type="protein sequence ID" value="KAK9790572.1"/>
    <property type="molecule type" value="Genomic_DNA"/>
</dbReference>
<dbReference type="PROSITE" id="PS50833">
    <property type="entry name" value="BRIX"/>
    <property type="match status" value="1"/>
</dbReference>
<keyword evidence="3" id="KW-1185">Reference proteome</keyword>
<dbReference type="GO" id="GO:0032040">
    <property type="term" value="C:small-subunit processome"/>
    <property type="evidence" value="ECO:0007669"/>
    <property type="project" value="TreeGrafter"/>
</dbReference>
<dbReference type="SMART" id="SM00879">
    <property type="entry name" value="Brix"/>
    <property type="match status" value="1"/>
</dbReference>
<dbReference type="SUPFAM" id="SSF52954">
    <property type="entry name" value="Class II aaRS ABD-related"/>
    <property type="match status" value="1"/>
</dbReference>
<dbReference type="GO" id="GO:0030515">
    <property type="term" value="F:snoRNA binding"/>
    <property type="evidence" value="ECO:0007669"/>
    <property type="project" value="TreeGrafter"/>
</dbReference>
<dbReference type="PANTHER" id="PTHR22734:SF2">
    <property type="entry name" value="U3 SMALL NUCLEOLAR RIBONUCLEOPROTEIN PROTEIN IMP4"/>
    <property type="match status" value="1"/>
</dbReference>
<dbReference type="InterPro" id="IPR044281">
    <property type="entry name" value="IMP4/RPF1"/>
</dbReference>
<dbReference type="AlphaFoldDB" id="A0AAW1NPU8"/>
<comment type="caution">
    <text evidence="2">The sequence shown here is derived from an EMBL/GenBank/DDBJ whole genome shotgun (WGS) entry which is preliminary data.</text>
</comment>
<evidence type="ECO:0000313" key="2">
    <source>
        <dbReference type="EMBL" id="KAK9790572.1"/>
    </source>
</evidence>
<protein>
    <recommendedName>
        <fullName evidence="1">Brix domain-containing protein</fullName>
    </recommendedName>
</protein>
<evidence type="ECO:0000313" key="3">
    <source>
        <dbReference type="Proteomes" id="UP001465755"/>
    </source>
</evidence>
<accession>A0AAW1NPU8</accession>
<dbReference type="GO" id="GO:0042134">
    <property type="term" value="F:rRNA primary transcript binding"/>
    <property type="evidence" value="ECO:0007669"/>
    <property type="project" value="InterPro"/>
</dbReference>
<dbReference type="FunFam" id="3.40.50.10480:FF:000001">
    <property type="entry name" value="IMP4, U3 small nucleolar ribonucleoprotein"/>
    <property type="match status" value="1"/>
</dbReference>
<dbReference type="GO" id="GO:0034457">
    <property type="term" value="C:Mpp10 complex"/>
    <property type="evidence" value="ECO:0007669"/>
    <property type="project" value="UniProtKB-ARBA"/>
</dbReference>
<proteinExistence type="predicted"/>
<organism evidence="2 3">
    <name type="scientific">Symbiochloris irregularis</name>
    <dbReference type="NCBI Taxonomy" id="706552"/>
    <lineage>
        <taxon>Eukaryota</taxon>
        <taxon>Viridiplantae</taxon>
        <taxon>Chlorophyta</taxon>
        <taxon>core chlorophytes</taxon>
        <taxon>Trebouxiophyceae</taxon>
        <taxon>Trebouxiales</taxon>
        <taxon>Trebouxiaceae</taxon>
        <taxon>Symbiochloris</taxon>
    </lineage>
</organism>
<feature type="domain" description="Brix" evidence="1">
    <location>
        <begin position="83"/>
        <end position="268"/>
    </location>
</feature>
<dbReference type="GO" id="GO:0005654">
    <property type="term" value="C:nucleoplasm"/>
    <property type="evidence" value="ECO:0007669"/>
    <property type="project" value="UniProtKB-ARBA"/>
</dbReference>
<name>A0AAW1NPU8_9CHLO</name>